<protein>
    <recommendedName>
        <fullName evidence="7">EF-hand domain-containing family member C2</fullName>
    </recommendedName>
</protein>
<dbReference type="SUPFAM" id="SSF47473">
    <property type="entry name" value="EF-hand"/>
    <property type="match status" value="1"/>
</dbReference>
<evidence type="ECO:0000256" key="5">
    <source>
        <dbReference type="ARBA" id="ARBA00023273"/>
    </source>
</evidence>
<dbReference type="InterPro" id="IPR006602">
    <property type="entry name" value="DM10_dom"/>
</dbReference>
<gene>
    <name evidence="9" type="ORF">BDFB_007666</name>
</gene>
<keyword evidence="5" id="KW-0966">Cell projection</keyword>
<dbReference type="InterPro" id="IPR011992">
    <property type="entry name" value="EF-hand-dom_pair"/>
</dbReference>
<sequence>MTLRCPDLPFLPGFTFNPMLGKTKFNMDPKFDFIGDGVPALVEKVKPNMFGSLSDKYPSIYPRGEVMELPPWIAFDKQILCFDAFFQETLQEVRGAPFQVRRVKIYFFLEDGTIQVTEPKVENSGIAQGTLICRHRIRLPTPMDDNFYEMIDLNVGREVEFYGRIFKITNCDKFTRNFLNRCGISVPDPLNTPEDPYLGLRDKENPIRRKTGNKEEDALGKFLKNDRKVLRFYGYWDDQDTDFGYLHRLEILYYLADDTIEIREVLTESCTKTSSFIFLQRAKLPKIYTELPSPGANCTSTVLNVLGSGLQGGRYIKDPLACGLEITEFYHEKDLFIGSVINCYGRKIVLHDCDPFTKQYYGVKYGLNTFEPLALPEDRQAGVKIEKQERELPPWNGYGSFEDSAQNCITVEPKAPHRDFKKFLHLDRIGMDSHILRFQARMVSKIPENCTRGFVISYYLADDTIAVFEHGKRNSGFDSKQFFGRQSIALPGQEIFTSKPPKTYTSQDMYVGGTLIINSFKFELINADEYAFRYMEIYAHQYPKSNIKMIMGKIRNKLRPTYKDFVAENMPKEATTIPYTTLQSKLIDILGDDFTEHEMITISRAFPAPVAFPEKYDRKEIRAIALTELKRGLWDDLVRLKEYFVMRDPEKRGVLTKKECYTVIRGCRLPLEKEIIEKILEVIQKDEQSNLYYEDIINFFNREICKLPDVAPINIKHELSCIADMEYKMSPLIDWCAFNKYLDLEDVFKEPPSDNTIQCLKGKQ</sequence>
<dbReference type="GO" id="GO:0005930">
    <property type="term" value="C:axoneme"/>
    <property type="evidence" value="ECO:0007669"/>
    <property type="project" value="UniProtKB-SubCell"/>
</dbReference>
<keyword evidence="4" id="KW-0206">Cytoskeleton</keyword>
<feature type="domain" description="DM10" evidence="8">
    <location>
        <begin position="76"/>
        <end position="183"/>
    </location>
</feature>
<dbReference type="STRING" id="1661398.A0A482VVD1"/>
<dbReference type="GO" id="GO:0010975">
    <property type="term" value="P:regulation of neuron projection development"/>
    <property type="evidence" value="ECO:0007669"/>
    <property type="project" value="TreeGrafter"/>
</dbReference>
<dbReference type="GO" id="GO:0005874">
    <property type="term" value="C:microtubule"/>
    <property type="evidence" value="ECO:0007669"/>
    <property type="project" value="TreeGrafter"/>
</dbReference>
<evidence type="ECO:0000256" key="4">
    <source>
        <dbReference type="ARBA" id="ARBA00023212"/>
    </source>
</evidence>
<evidence type="ECO:0000256" key="3">
    <source>
        <dbReference type="ARBA" id="ARBA00022737"/>
    </source>
</evidence>
<keyword evidence="3" id="KW-0677">Repeat</keyword>
<organism evidence="9 10">
    <name type="scientific">Asbolus verrucosus</name>
    <name type="common">Desert ironclad beetle</name>
    <dbReference type="NCBI Taxonomy" id="1661398"/>
    <lineage>
        <taxon>Eukaryota</taxon>
        <taxon>Metazoa</taxon>
        <taxon>Ecdysozoa</taxon>
        <taxon>Arthropoda</taxon>
        <taxon>Hexapoda</taxon>
        <taxon>Insecta</taxon>
        <taxon>Pterygota</taxon>
        <taxon>Neoptera</taxon>
        <taxon>Endopterygota</taxon>
        <taxon>Coleoptera</taxon>
        <taxon>Polyphaga</taxon>
        <taxon>Cucujiformia</taxon>
        <taxon>Tenebrionidae</taxon>
        <taxon>Pimeliinae</taxon>
        <taxon>Asbolus</taxon>
    </lineage>
</organism>
<dbReference type="Gene3D" id="2.30.29.170">
    <property type="match status" value="3"/>
</dbReference>
<proteinExistence type="predicted"/>
<comment type="function">
    <text evidence="6">Microtubule inner protein (MIP) part of the dynein-decorated doublet microtubules (DMTs) in cilia axoneme, which is required for motile cilia beating.</text>
</comment>
<feature type="domain" description="DM10" evidence="8">
    <location>
        <begin position="432"/>
        <end position="539"/>
    </location>
</feature>
<dbReference type="Gene3D" id="1.10.238.10">
    <property type="entry name" value="EF-hand"/>
    <property type="match status" value="1"/>
</dbReference>
<dbReference type="AlphaFoldDB" id="A0A482VVD1"/>
<dbReference type="PROSITE" id="PS51336">
    <property type="entry name" value="DM10"/>
    <property type="match status" value="3"/>
</dbReference>
<reference evidence="9 10" key="1">
    <citation type="submission" date="2017-03" db="EMBL/GenBank/DDBJ databases">
        <title>Genome of the blue death feigning beetle - Asbolus verrucosus.</title>
        <authorList>
            <person name="Rider S.D."/>
        </authorList>
    </citation>
    <scope>NUCLEOTIDE SEQUENCE [LARGE SCALE GENOMIC DNA]</scope>
    <source>
        <strain evidence="9">Butters</strain>
        <tissue evidence="9">Head and leg muscle</tissue>
    </source>
</reference>
<comment type="caution">
    <text evidence="9">The sequence shown here is derived from an EMBL/GenBank/DDBJ whole genome shotgun (WGS) entry which is preliminary data.</text>
</comment>
<evidence type="ECO:0000256" key="6">
    <source>
        <dbReference type="ARBA" id="ARBA00035003"/>
    </source>
</evidence>
<keyword evidence="2" id="KW-0963">Cytoplasm</keyword>
<dbReference type="PANTHER" id="PTHR12086">
    <property type="entry name" value="EF-HAND DOMAIN C-TERMINAL CONTAINING PROTEIN"/>
    <property type="match status" value="1"/>
</dbReference>
<dbReference type="PANTHER" id="PTHR12086:SF11">
    <property type="entry name" value="EF-HAND DOMAIN-CONTAINING FAMILY MEMBER C2"/>
    <property type="match status" value="1"/>
</dbReference>
<dbReference type="OrthoDB" id="6360546at2759"/>
<name>A0A482VVD1_ASBVE</name>
<comment type="subcellular location">
    <subcellularLocation>
        <location evidence="1">Cytoplasm</location>
        <location evidence="1">Cytoskeleton</location>
        <location evidence="1">Cilium axoneme</location>
    </subcellularLocation>
</comment>
<dbReference type="SMART" id="SM00676">
    <property type="entry name" value="DM10"/>
    <property type="match status" value="3"/>
</dbReference>
<dbReference type="FunFam" id="2.30.29.170:FF:000003">
    <property type="entry name" value="EF-hand domain (C-terminal) containing 1"/>
    <property type="match status" value="1"/>
</dbReference>
<feature type="domain" description="DM10" evidence="8">
    <location>
        <begin position="226"/>
        <end position="365"/>
    </location>
</feature>
<evidence type="ECO:0000256" key="1">
    <source>
        <dbReference type="ARBA" id="ARBA00004430"/>
    </source>
</evidence>
<accession>A0A482VVD1</accession>
<evidence type="ECO:0000313" key="10">
    <source>
        <dbReference type="Proteomes" id="UP000292052"/>
    </source>
</evidence>
<dbReference type="FunFam" id="2.30.29.170:FF:000002">
    <property type="entry name" value="EF-hand domain (C-terminal) containing 1"/>
    <property type="match status" value="1"/>
</dbReference>
<dbReference type="Pfam" id="PF06565">
    <property type="entry name" value="DM10_dom"/>
    <property type="match status" value="3"/>
</dbReference>
<evidence type="ECO:0000259" key="8">
    <source>
        <dbReference type="PROSITE" id="PS51336"/>
    </source>
</evidence>
<dbReference type="InterPro" id="IPR040193">
    <property type="entry name" value="EFHC1/EFHC2/EFHB"/>
</dbReference>
<evidence type="ECO:0000256" key="2">
    <source>
        <dbReference type="ARBA" id="ARBA00022490"/>
    </source>
</evidence>
<evidence type="ECO:0000256" key="7">
    <source>
        <dbReference type="ARBA" id="ARBA00039880"/>
    </source>
</evidence>
<evidence type="ECO:0000313" key="9">
    <source>
        <dbReference type="EMBL" id="RZC36583.1"/>
    </source>
</evidence>
<dbReference type="Proteomes" id="UP000292052">
    <property type="component" value="Unassembled WGS sequence"/>
</dbReference>
<dbReference type="EMBL" id="QDEB01060579">
    <property type="protein sequence ID" value="RZC36583.1"/>
    <property type="molecule type" value="Genomic_DNA"/>
</dbReference>
<keyword evidence="10" id="KW-1185">Reference proteome</keyword>